<dbReference type="NCBIfam" id="TIGR00312">
    <property type="entry name" value="cbiD"/>
    <property type="match status" value="1"/>
</dbReference>
<comment type="catalytic activity">
    <reaction evidence="5">
        <text>Co-precorrin-5B + S-adenosyl-L-methionine = Co-precorrin-6A + S-adenosyl-L-homocysteine</text>
        <dbReference type="Rhea" id="RHEA:26285"/>
        <dbReference type="ChEBI" id="CHEBI:57856"/>
        <dbReference type="ChEBI" id="CHEBI:59789"/>
        <dbReference type="ChEBI" id="CHEBI:60063"/>
        <dbReference type="ChEBI" id="CHEBI:60064"/>
        <dbReference type="EC" id="2.1.1.195"/>
    </reaction>
</comment>
<dbReference type="RefSeq" id="WP_048099034.1">
    <property type="nucleotide sequence ID" value="NZ_JFZT01000020.1"/>
</dbReference>
<evidence type="ECO:0000313" key="6">
    <source>
        <dbReference type="EMBL" id="EZQ10701.1"/>
    </source>
</evidence>
<evidence type="ECO:0000256" key="2">
    <source>
        <dbReference type="ARBA" id="ARBA00022603"/>
    </source>
</evidence>
<dbReference type="PANTHER" id="PTHR35863">
    <property type="entry name" value="COBALT-PRECORRIN-5B C(1)-METHYLTRANSFERASE"/>
    <property type="match status" value="1"/>
</dbReference>
<evidence type="ECO:0000256" key="5">
    <source>
        <dbReference type="HAMAP-Rule" id="MF_00787"/>
    </source>
</evidence>
<keyword evidence="2 5" id="KW-0489">Methyltransferase</keyword>
<dbReference type="PIRSF" id="PIRSF026782">
    <property type="entry name" value="CbiD"/>
    <property type="match status" value="1"/>
</dbReference>
<dbReference type="Gene3D" id="3.30.2110.10">
    <property type="entry name" value="CbiD-like"/>
    <property type="match status" value="1"/>
</dbReference>
<dbReference type="Proteomes" id="UP000024332">
    <property type="component" value="Unassembled WGS sequence"/>
</dbReference>
<keyword evidence="1 5" id="KW-0169">Cobalamin biosynthesis</keyword>
<evidence type="ECO:0000256" key="3">
    <source>
        <dbReference type="ARBA" id="ARBA00022679"/>
    </source>
</evidence>
<comment type="caution">
    <text evidence="6">The sequence shown here is derived from an EMBL/GenBank/DDBJ whole genome shotgun (WGS) entry which is preliminary data.</text>
</comment>
<comment type="function">
    <text evidence="5">Catalyzes the methylation of C-1 in cobalt-precorrin-5B to form cobalt-precorrin-6A.</text>
</comment>
<gene>
    <name evidence="5" type="primary">cbiD</name>
    <name evidence="6" type="ORF">CM19_03615</name>
</gene>
<comment type="similarity">
    <text evidence="5">Belongs to the CbiD family.</text>
</comment>
<keyword evidence="3 5" id="KW-0808">Transferase</keyword>
<sequence>MIETLKRFGITTGGSAAAASKAAVIWALTGVKQRTVVIPTPIGLRIEVPVSDCWTEGEERCCMVNKFSGDNPDVLNGVEIVACISLRGEEIKVVGGSGVGLATRDGLKVSKGEAAINPIAKQMIIDAIREVWDKGAIVEVKVPRGEELANQTMNPIIGIKGGISILGTTGIESPVSDEDYIEHIRCELNVMKGEWIVLAMGNTSVDYSRKRFGERVVKIGDRIGDSLKLAEELGFRKIILVGQPGKMSKVAAGIFNTHNRFGDSRIESLVYACVIAGIPSNLLTKVASALSVEEGLHYLGDLSSKVIRVIAERSLFRLSHKFHVSLGIVVIGYSEEVLAEVGDTSVGI</sequence>
<reference evidence="6 7" key="1">
    <citation type="submission" date="2014-03" db="EMBL/GenBank/DDBJ databases">
        <title>Draft genome sequence of the novel thermoacidophilic archaea Acidianus copahuensis ALE1 strain, isolated from Copahue volcanic area in Neuquen Argentina.</title>
        <authorList>
            <person name="Urbieta M.S."/>
            <person name="Rascovan N."/>
            <person name="Castro C."/>
            <person name="Revale S."/>
            <person name="Giaveno M.A."/>
            <person name="Vazquez M.P."/>
            <person name="Donati E.R."/>
        </authorList>
    </citation>
    <scope>NUCLEOTIDE SEQUENCE [LARGE SCALE GENOMIC DNA]</scope>
    <source>
        <strain evidence="6 7">ALE1</strain>
    </source>
</reference>
<keyword evidence="7" id="KW-1185">Reference proteome</keyword>
<name>A0A031LSB0_9CREN</name>
<dbReference type="GO" id="GO:0019251">
    <property type="term" value="P:anaerobic cobalamin biosynthetic process"/>
    <property type="evidence" value="ECO:0007669"/>
    <property type="project" value="UniProtKB-UniRule"/>
</dbReference>
<dbReference type="HAMAP" id="MF_00787">
    <property type="entry name" value="CbiD"/>
    <property type="match status" value="1"/>
</dbReference>
<organism evidence="6 7">
    <name type="scientific">Candidatus Acidianus copahuensis</name>
    <dbReference type="NCBI Taxonomy" id="1160895"/>
    <lineage>
        <taxon>Archaea</taxon>
        <taxon>Thermoproteota</taxon>
        <taxon>Thermoprotei</taxon>
        <taxon>Sulfolobales</taxon>
        <taxon>Sulfolobaceae</taxon>
        <taxon>Acidianus</taxon>
    </lineage>
</organism>
<dbReference type="EMBL" id="JFZT01000020">
    <property type="protein sequence ID" value="EZQ10701.1"/>
    <property type="molecule type" value="Genomic_DNA"/>
</dbReference>
<proteinExistence type="inferred from homology"/>
<dbReference type="GO" id="GO:0043780">
    <property type="term" value="F:cobalt-precorrin-5B C1-methyltransferase activity"/>
    <property type="evidence" value="ECO:0007669"/>
    <property type="project" value="RHEA"/>
</dbReference>
<dbReference type="PANTHER" id="PTHR35863:SF1">
    <property type="entry name" value="COBALT-PRECORRIN-5B C(1)-METHYLTRANSFERASE"/>
    <property type="match status" value="1"/>
</dbReference>
<comment type="pathway">
    <text evidence="5">Cofactor biosynthesis; adenosylcobalamin biosynthesis; cob(II)yrinate a,c-diamide from sirohydrochlorin (anaerobic route): step 6/10.</text>
</comment>
<dbReference type="STRING" id="1160895.CM19_03615"/>
<evidence type="ECO:0000256" key="4">
    <source>
        <dbReference type="ARBA" id="ARBA00022691"/>
    </source>
</evidence>
<dbReference type="InterPro" id="IPR036074">
    <property type="entry name" value="CbiD_sf"/>
</dbReference>
<dbReference type="EC" id="2.1.1.195" evidence="5"/>
<keyword evidence="4 5" id="KW-0949">S-adenosyl-L-methionine</keyword>
<dbReference type="UniPathway" id="UPA00148">
    <property type="reaction ID" value="UER00227"/>
</dbReference>
<accession>A0A031LSB0</accession>
<dbReference type="OrthoDB" id="10423at2157"/>
<evidence type="ECO:0000313" key="7">
    <source>
        <dbReference type="Proteomes" id="UP000024332"/>
    </source>
</evidence>
<dbReference type="SUPFAM" id="SSF111342">
    <property type="entry name" value="CbiD-like"/>
    <property type="match status" value="1"/>
</dbReference>
<evidence type="ECO:0000256" key="1">
    <source>
        <dbReference type="ARBA" id="ARBA00022573"/>
    </source>
</evidence>
<protein>
    <recommendedName>
        <fullName evidence="5">Cobalt-precorrin-5B C(1)-methyltransferase</fullName>
        <ecNumber evidence="5">2.1.1.195</ecNumber>
    </recommendedName>
    <alternativeName>
        <fullName evidence="5">Cobalt-precorrin-6A synthase</fullName>
    </alternativeName>
</protein>
<dbReference type="InterPro" id="IPR002748">
    <property type="entry name" value="CbiD"/>
</dbReference>
<dbReference type="Pfam" id="PF01888">
    <property type="entry name" value="CbiD"/>
    <property type="match status" value="1"/>
</dbReference>
<dbReference type="GO" id="GO:0032259">
    <property type="term" value="P:methylation"/>
    <property type="evidence" value="ECO:0007669"/>
    <property type="project" value="UniProtKB-KW"/>
</dbReference>
<dbReference type="AlphaFoldDB" id="A0A031LSB0"/>